<dbReference type="AlphaFoldDB" id="A0A084GFX3"/>
<accession>A0A084GFX3</accession>
<evidence type="ECO:0000313" key="4">
    <source>
        <dbReference type="EMBL" id="KEZ46235.1"/>
    </source>
</evidence>
<dbReference type="HOGENOM" id="CLU_005415_0_0_1"/>
<evidence type="ECO:0000313" key="5">
    <source>
        <dbReference type="Proteomes" id="UP000028545"/>
    </source>
</evidence>
<dbReference type="PANTHER" id="PTHR10073:SF47">
    <property type="entry name" value="DNA MISMATCH REPAIR PROTEIN MLH3"/>
    <property type="match status" value="1"/>
</dbReference>
<dbReference type="Gene3D" id="3.30.1540.20">
    <property type="entry name" value="MutL, C-terminal domain, dimerisation subdomain"/>
    <property type="match status" value="1"/>
</dbReference>
<evidence type="ECO:0000259" key="3">
    <source>
        <dbReference type="SMART" id="SM00853"/>
    </source>
</evidence>
<dbReference type="OrthoDB" id="429932at2759"/>
<dbReference type="VEuPathDB" id="FungiDB:SAPIO_CDS1126"/>
<dbReference type="InterPro" id="IPR037198">
    <property type="entry name" value="MutL_C_sf"/>
</dbReference>
<dbReference type="GO" id="GO:0140664">
    <property type="term" value="F:ATP-dependent DNA damage sensor activity"/>
    <property type="evidence" value="ECO:0007669"/>
    <property type="project" value="InterPro"/>
</dbReference>
<dbReference type="RefSeq" id="XP_016646034.1">
    <property type="nucleotide sequence ID" value="XM_016784479.1"/>
</dbReference>
<dbReference type="Gene3D" id="3.30.565.10">
    <property type="entry name" value="Histidine kinase-like ATPase, C-terminal domain"/>
    <property type="match status" value="1"/>
</dbReference>
<dbReference type="SUPFAM" id="SSF118116">
    <property type="entry name" value="DNA mismatch repair protein MutL"/>
    <property type="match status" value="1"/>
</dbReference>
<sequence>MSIRPLPAHVAEKIRFSVLITSLNDVVSGLVKNSLDADATSINVSVDYARATCLVEDNGVGIPPQEFRLDGGLGKPHQQRLLTFRHGTRVSVRDLFGSMPVRVKQRPALGDRTAIEKEWRRLLRDVVGLLLAWHSPVSVYIKELGSGLEVRFRPPQVPSTRAPPGSSGTDMDMVSRVSRCLTQAGLADVTDSGSWDQVSASWGGLSVRGWISLNPVASRQAQFISLGVLPIPSELVTSVLYEVNRVFADSSFALLADEPDENDTLKRPESKSSVAASQKPKRSVDRFPMFFFQTYFDTVSSIARSTIDNFINHSVGIESVIHVLKLASYEFLKKHHFNPRQGHPVSFDGPGSRQDREDTPLPSASRSHLSAAPTRNSRKRPAPTNRIASPSPFDGWSRVKSGKPLGKPTAPRVHATKKREENGAPFSSAPLLAKSGHFLRAPFPDAATAERLSDNIAGSRTNRENIQDQDSESSDWMDKILKNWKNPVFGPTEPPIPRSYNEDDPTGTKPSQATCGPGLPSLPVQSHVSRDSLKKAQVISQVDKKFILARIPSSSSPSSSSILLLIDQHAADERIRLEALTSTYFSSPPSQRTTANTDPLPSPIQFEVPRREGKLLLRFQRHLSYWGILYNVDLSATAGADPQAKITVLSLPPGIIERCRQEPRLLIDLLRAEIWKLDDRPPPPPPTHRRAGAEGQNEWVSMFGSCPRGIMDLLNSRACRSAIMFNDSLTNEQCETLIAKLADCAFPFQCAHGRPSMVPILDLGGFRGSSTALDGPEVSWKEWLAKG</sequence>
<dbReference type="Pfam" id="PF13589">
    <property type="entry name" value="HATPase_c_3"/>
    <property type="match status" value="1"/>
</dbReference>
<dbReference type="GO" id="GO:0006298">
    <property type="term" value="P:mismatch repair"/>
    <property type="evidence" value="ECO:0007669"/>
    <property type="project" value="InterPro"/>
</dbReference>
<dbReference type="SMART" id="SM00853">
    <property type="entry name" value="MutL_C"/>
    <property type="match status" value="1"/>
</dbReference>
<comment type="caution">
    <text evidence="4">The sequence shown here is derived from an EMBL/GenBank/DDBJ whole genome shotgun (WGS) entry which is preliminary data.</text>
</comment>
<organism evidence="4 5">
    <name type="scientific">Pseudallescheria apiosperma</name>
    <name type="common">Scedosporium apiospermum</name>
    <dbReference type="NCBI Taxonomy" id="563466"/>
    <lineage>
        <taxon>Eukaryota</taxon>
        <taxon>Fungi</taxon>
        <taxon>Dikarya</taxon>
        <taxon>Ascomycota</taxon>
        <taxon>Pezizomycotina</taxon>
        <taxon>Sordariomycetes</taxon>
        <taxon>Hypocreomycetidae</taxon>
        <taxon>Microascales</taxon>
        <taxon>Microascaceae</taxon>
        <taxon>Scedosporium</taxon>
    </lineage>
</organism>
<name>A0A084GFX3_PSEDA</name>
<dbReference type="KEGG" id="sapo:SAPIO_CDS1126"/>
<feature type="domain" description="MutL C-terminal dimerisation" evidence="3">
    <location>
        <begin position="538"/>
        <end position="729"/>
    </location>
</feature>
<evidence type="ECO:0000256" key="1">
    <source>
        <dbReference type="ARBA" id="ARBA00006082"/>
    </source>
</evidence>
<dbReference type="GeneID" id="27720198"/>
<feature type="region of interest" description="Disordered" evidence="2">
    <location>
        <begin position="340"/>
        <end position="429"/>
    </location>
</feature>
<feature type="region of interest" description="Disordered" evidence="2">
    <location>
        <begin position="487"/>
        <end position="525"/>
    </location>
</feature>
<dbReference type="EMBL" id="JOWA01000044">
    <property type="protein sequence ID" value="KEZ46235.1"/>
    <property type="molecule type" value="Genomic_DNA"/>
</dbReference>
<dbReference type="PANTHER" id="PTHR10073">
    <property type="entry name" value="DNA MISMATCH REPAIR PROTEIN MLH, PMS, MUTL"/>
    <property type="match status" value="1"/>
</dbReference>
<dbReference type="GO" id="GO:0016887">
    <property type="term" value="F:ATP hydrolysis activity"/>
    <property type="evidence" value="ECO:0007669"/>
    <property type="project" value="InterPro"/>
</dbReference>
<dbReference type="InterPro" id="IPR014790">
    <property type="entry name" value="MutL_C"/>
</dbReference>
<protein>
    <recommendedName>
        <fullName evidence="3">MutL C-terminal dimerisation domain-containing protein</fullName>
    </recommendedName>
</protein>
<dbReference type="GO" id="GO:0032300">
    <property type="term" value="C:mismatch repair complex"/>
    <property type="evidence" value="ECO:0007669"/>
    <property type="project" value="InterPro"/>
</dbReference>
<gene>
    <name evidence="4" type="ORF">SAPIO_CDS1126</name>
</gene>
<dbReference type="InterPro" id="IPR038973">
    <property type="entry name" value="MutL/Mlh/Pms-like"/>
</dbReference>
<comment type="similarity">
    <text evidence="1">Belongs to the DNA mismatch repair MutL/HexB family.</text>
</comment>
<keyword evidence="5" id="KW-1185">Reference proteome</keyword>
<reference evidence="4 5" key="1">
    <citation type="journal article" date="2014" name="Genome Announc.">
        <title>Draft genome sequence of the pathogenic fungus Scedosporium apiospermum.</title>
        <authorList>
            <person name="Vandeputte P."/>
            <person name="Ghamrawi S."/>
            <person name="Rechenmann M."/>
            <person name="Iltis A."/>
            <person name="Giraud S."/>
            <person name="Fleury M."/>
            <person name="Thornton C."/>
            <person name="Delhaes L."/>
            <person name="Meyer W."/>
            <person name="Papon N."/>
            <person name="Bouchara J.P."/>
        </authorList>
    </citation>
    <scope>NUCLEOTIDE SEQUENCE [LARGE SCALE GENOMIC DNA]</scope>
    <source>
        <strain evidence="4 5">IHEM 14462</strain>
    </source>
</reference>
<feature type="region of interest" description="Disordered" evidence="2">
    <location>
        <begin position="453"/>
        <end position="474"/>
    </location>
</feature>
<dbReference type="SUPFAM" id="SSF55874">
    <property type="entry name" value="ATPase domain of HSP90 chaperone/DNA topoisomerase II/histidine kinase"/>
    <property type="match status" value="1"/>
</dbReference>
<evidence type="ECO:0000256" key="2">
    <source>
        <dbReference type="SAM" id="MobiDB-lite"/>
    </source>
</evidence>
<feature type="region of interest" description="Disordered" evidence="2">
    <location>
        <begin position="259"/>
        <end position="278"/>
    </location>
</feature>
<dbReference type="InterPro" id="IPR036890">
    <property type="entry name" value="HATPase_C_sf"/>
</dbReference>
<dbReference type="InterPro" id="IPR042120">
    <property type="entry name" value="MutL_C_dimsub"/>
</dbReference>
<dbReference type="OMA" id="NKWPMFY"/>
<dbReference type="GO" id="GO:0005524">
    <property type="term" value="F:ATP binding"/>
    <property type="evidence" value="ECO:0007669"/>
    <property type="project" value="InterPro"/>
</dbReference>
<proteinExistence type="inferred from homology"/>
<dbReference type="Proteomes" id="UP000028545">
    <property type="component" value="Unassembled WGS sequence"/>
</dbReference>